<sequence>MEQKFVIAGKLPLISLTSGSSTNKT</sequence>
<reference evidence="1 2" key="1">
    <citation type="journal article" date="2019" name="Genome Biol. Evol.">
        <title>Insights into the evolution of the New World diploid cottons (Gossypium, subgenus Houzingenia) based on genome sequencing.</title>
        <authorList>
            <person name="Grover C.E."/>
            <person name="Arick M.A. 2nd"/>
            <person name="Thrash A."/>
            <person name="Conover J.L."/>
            <person name="Sanders W.S."/>
            <person name="Peterson D.G."/>
            <person name="Frelichowski J.E."/>
            <person name="Scheffler J.A."/>
            <person name="Scheffler B.E."/>
            <person name="Wendel J.F."/>
        </authorList>
    </citation>
    <scope>NUCLEOTIDE SEQUENCE [LARGE SCALE GENOMIC DNA]</scope>
    <source>
        <strain evidence="1">57</strain>
        <tissue evidence="1">Leaf</tissue>
    </source>
</reference>
<evidence type="ECO:0000313" key="1">
    <source>
        <dbReference type="EMBL" id="MBA0669542.1"/>
    </source>
</evidence>
<organism evidence="1 2">
    <name type="scientific">Gossypium klotzschianum</name>
    <dbReference type="NCBI Taxonomy" id="34286"/>
    <lineage>
        <taxon>Eukaryota</taxon>
        <taxon>Viridiplantae</taxon>
        <taxon>Streptophyta</taxon>
        <taxon>Embryophyta</taxon>
        <taxon>Tracheophyta</taxon>
        <taxon>Spermatophyta</taxon>
        <taxon>Magnoliopsida</taxon>
        <taxon>eudicotyledons</taxon>
        <taxon>Gunneridae</taxon>
        <taxon>Pentapetalae</taxon>
        <taxon>rosids</taxon>
        <taxon>malvids</taxon>
        <taxon>Malvales</taxon>
        <taxon>Malvaceae</taxon>
        <taxon>Malvoideae</taxon>
        <taxon>Gossypium</taxon>
    </lineage>
</organism>
<evidence type="ECO:0000313" key="2">
    <source>
        <dbReference type="Proteomes" id="UP000593573"/>
    </source>
</evidence>
<keyword evidence="2" id="KW-1185">Reference proteome</keyword>
<proteinExistence type="predicted"/>
<dbReference type="Proteomes" id="UP000593573">
    <property type="component" value="Unassembled WGS sequence"/>
</dbReference>
<dbReference type="AlphaFoldDB" id="A0A7J8W3S6"/>
<gene>
    <name evidence="1" type="ORF">Goklo_024618</name>
</gene>
<dbReference type="EMBL" id="JABFAB010110160">
    <property type="protein sequence ID" value="MBA0669542.1"/>
    <property type="molecule type" value="Genomic_DNA"/>
</dbReference>
<comment type="caution">
    <text evidence="1">The sequence shown here is derived from an EMBL/GenBank/DDBJ whole genome shotgun (WGS) entry which is preliminary data.</text>
</comment>
<feature type="non-terminal residue" evidence="1">
    <location>
        <position position="25"/>
    </location>
</feature>
<protein>
    <submittedName>
        <fullName evidence="1">Uncharacterized protein</fullName>
    </submittedName>
</protein>
<name>A0A7J8W3S6_9ROSI</name>
<accession>A0A7J8W3S6</accession>